<dbReference type="InterPro" id="IPR029044">
    <property type="entry name" value="Nucleotide-diphossugar_trans"/>
</dbReference>
<dbReference type="RefSeq" id="WP_007336842.1">
    <property type="nucleotide sequence ID" value="NZ_AMWG01000035.1"/>
</dbReference>
<evidence type="ECO:0000313" key="2">
    <source>
        <dbReference type="EMBL" id="ELP34399.1"/>
    </source>
</evidence>
<keyword evidence="2" id="KW-0808">Transferase</keyword>
<feature type="domain" description="Glycosyltransferase 2-like" evidence="1">
    <location>
        <begin position="16"/>
        <end position="144"/>
    </location>
</feature>
<dbReference type="PANTHER" id="PTHR22916:SF3">
    <property type="entry name" value="UDP-GLCNAC:BETAGAL BETA-1,3-N-ACETYLGLUCOSAMINYLTRANSFERASE-LIKE PROTEIN 1"/>
    <property type="match status" value="1"/>
</dbReference>
<reference evidence="2 3" key="1">
    <citation type="journal article" date="2013" name="Mar. Genomics">
        <title>Expression of sulfatases in Rhodopirellula baltica and the diversity of sulfatases in the genus Rhodopirellula.</title>
        <authorList>
            <person name="Wegner C.E."/>
            <person name="Richter-Heitmann T."/>
            <person name="Klindworth A."/>
            <person name="Klockow C."/>
            <person name="Richter M."/>
            <person name="Achstetter T."/>
            <person name="Glockner F.O."/>
            <person name="Harder J."/>
        </authorList>
    </citation>
    <scope>NUCLEOTIDE SEQUENCE [LARGE SCALE GENOMIC DNA]</scope>
    <source>
        <strain evidence="2 3">SWK14</strain>
    </source>
</reference>
<dbReference type="AlphaFoldDB" id="L7CJH0"/>
<accession>L7CJH0</accession>
<proteinExistence type="predicted"/>
<name>L7CJH0_RHOBT</name>
<evidence type="ECO:0000259" key="1">
    <source>
        <dbReference type="Pfam" id="PF00535"/>
    </source>
</evidence>
<dbReference type="CDD" id="cd00761">
    <property type="entry name" value="Glyco_tranf_GTA_type"/>
    <property type="match status" value="1"/>
</dbReference>
<dbReference type="PANTHER" id="PTHR22916">
    <property type="entry name" value="GLYCOSYLTRANSFERASE"/>
    <property type="match status" value="1"/>
</dbReference>
<dbReference type="Pfam" id="PF00535">
    <property type="entry name" value="Glycos_transf_2"/>
    <property type="match status" value="1"/>
</dbReference>
<evidence type="ECO:0000313" key="3">
    <source>
        <dbReference type="Proteomes" id="UP000010959"/>
    </source>
</evidence>
<dbReference type="Proteomes" id="UP000010959">
    <property type="component" value="Unassembled WGS sequence"/>
</dbReference>
<dbReference type="GO" id="GO:0016758">
    <property type="term" value="F:hexosyltransferase activity"/>
    <property type="evidence" value="ECO:0007669"/>
    <property type="project" value="UniProtKB-ARBA"/>
</dbReference>
<comment type="caution">
    <text evidence="2">The sequence shown here is derived from an EMBL/GenBank/DDBJ whole genome shotgun (WGS) entry which is preliminary data.</text>
</comment>
<dbReference type="EMBL" id="AMWG01000035">
    <property type="protein sequence ID" value="ELP34399.1"/>
    <property type="molecule type" value="Genomic_DNA"/>
</dbReference>
<dbReference type="Gene3D" id="3.90.550.10">
    <property type="entry name" value="Spore Coat Polysaccharide Biosynthesis Protein SpsA, Chain A"/>
    <property type="match status" value="1"/>
</dbReference>
<gene>
    <name evidence="2" type="ORF">RBSWK_01675</name>
</gene>
<sequence>MLTDKADLKAVTPIVSILIPCFNSRKWLAETLGSCQSQTYSNIEVIVVDDGSSDGSAAIAERFSNADARFKTYVQPNKGAPAARNLAFSKSEGQFIQFLDADDTLPQNKVGCQMAILKGRQSSLISCPWTHYHDGASVSELLIRRMDSKSDPIEWLQTKFLSGSMNLISCWLTPRRLIEKAGPWNEALKCNQDGEFFARVLLNADKVLFTHETHALYRRENTSSVSRVDSTEKARSLLLSYELYEQHMLAVDSSEITRRALASNYIAFIYQNHPRHPELISAAWERVKALEVGQLPLIGGRNFRLIQKFLGVHAALWLRRGLRFR</sequence>
<organism evidence="2 3">
    <name type="scientific">Rhodopirellula baltica SWK14</name>
    <dbReference type="NCBI Taxonomy" id="993516"/>
    <lineage>
        <taxon>Bacteria</taxon>
        <taxon>Pseudomonadati</taxon>
        <taxon>Planctomycetota</taxon>
        <taxon>Planctomycetia</taxon>
        <taxon>Pirellulales</taxon>
        <taxon>Pirellulaceae</taxon>
        <taxon>Rhodopirellula</taxon>
    </lineage>
</organism>
<dbReference type="SUPFAM" id="SSF53448">
    <property type="entry name" value="Nucleotide-diphospho-sugar transferases"/>
    <property type="match status" value="1"/>
</dbReference>
<protein>
    <submittedName>
        <fullName evidence="2">Glycosyl transferase family protein</fullName>
    </submittedName>
</protein>
<dbReference type="InterPro" id="IPR001173">
    <property type="entry name" value="Glyco_trans_2-like"/>
</dbReference>
<dbReference type="PATRIC" id="fig|993516.3.peg.1784"/>